<name>A9UT35_MONBE</name>
<feature type="transmembrane region" description="Helical" evidence="1">
    <location>
        <begin position="50"/>
        <end position="69"/>
    </location>
</feature>
<evidence type="ECO:0000256" key="1">
    <source>
        <dbReference type="SAM" id="Phobius"/>
    </source>
</evidence>
<feature type="non-terminal residue" evidence="3">
    <location>
        <position position="1"/>
    </location>
</feature>
<dbReference type="EMBL" id="CH991545">
    <property type="protein sequence ID" value="EDQ91426.1"/>
    <property type="molecule type" value="Genomic_DNA"/>
</dbReference>
<dbReference type="KEGG" id="mbr:MONBRDRAFT_2538"/>
<organism evidence="3 4">
    <name type="scientific">Monosiga brevicollis</name>
    <name type="common">Choanoflagellate</name>
    <dbReference type="NCBI Taxonomy" id="81824"/>
    <lineage>
        <taxon>Eukaryota</taxon>
        <taxon>Choanoflagellata</taxon>
        <taxon>Craspedida</taxon>
        <taxon>Salpingoecidae</taxon>
        <taxon>Monosiga</taxon>
    </lineage>
</organism>
<dbReference type="PANTHER" id="PTHR47049">
    <property type="entry name" value="PIEZO-TYPE MECHANOSENSITIVE ION CHANNEL HOMOLOG"/>
    <property type="match status" value="1"/>
</dbReference>
<reference evidence="3 4" key="1">
    <citation type="journal article" date="2008" name="Nature">
        <title>The genome of the choanoflagellate Monosiga brevicollis and the origin of metazoans.</title>
        <authorList>
            <consortium name="JGI Sequencing"/>
            <person name="King N."/>
            <person name="Westbrook M.J."/>
            <person name="Young S.L."/>
            <person name="Kuo A."/>
            <person name="Abedin M."/>
            <person name="Chapman J."/>
            <person name="Fairclough S."/>
            <person name="Hellsten U."/>
            <person name="Isogai Y."/>
            <person name="Letunic I."/>
            <person name="Marr M."/>
            <person name="Pincus D."/>
            <person name="Putnam N."/>
            <person name="Rokas A."/>
            <person name="Wright K.J."/>
            <person name="Zuzow R."/>
            <person name="Dirks W."/>
            <person name="Good M."/>
            <person name="Goodstein D."/>
            <person name="Lemons D."/>
            <person name="Li W."/>
            <person name="Lyons J.B."/>
            <person name="Morris A."/>
            <person name="Nichols S."/>
            <person name="Richter D.J."/>
            <person name="Salamov A."/>
            <person name="Bork P."/>
            <person name="Lim W.A."/>
            <person name="Manning G."/>
            <person name="Miller W.T."/>
            <person name="McGinnis W."/>
            <person name="Shapiro H."/>
            <person name="Tjian R."/>
            <person name="Grigoriev I.V."/>
            <person name="Rokhsar D."/>
        </authorList>
    </citation>
    <scope>NUCLEOTIDE SEQUENCE [LARGE SCALE GENOMIC DNA]</scope>
    <source>
        <strain evidence="4">MX1 / ATCC 50154</strain>
    </source>
</reference>
<protein>
    <recommendedName>
        <fullName evidence="2">Piezo THU9 and anchor domain-containing protein</fullName>
    </recommendedName>
</protein>
<proteinExistence type="predicted"/>
<dbReference type="AlphaFoldDB" id="A9UT35"/>
<keyword evidence="1" id="KW-0472">Membrane</keyword>
<dbReference type="GO" id="GO:0016020">
    <property type="term" value="C:membrane"/>
    <property type="evidence" value="ECO:0007669"/>
    <property type="project" value="InterPro"/>
</dbReference>
<feature type="domain" description="Piezo THU9 and anchor" evidence="2">
    <location>
        <begin position="1"/>
        <end position="191"/>
    </location>
</feature>
<accession>A9UT35</accession>
<evidence type="ECO:0000259" key="2">
    <source>
        <dbReference type="Pfam" id="PF24874"/>
    </source>
</evidence>
<keyword evidence="1" id="KW-0812">Transmembrane</keyword>
<keyword evidence="4" id="KW-1185">Reference proteome</keyword>
<dbReference type="GeneID" id="5888898"/>
<dbReference type="Proteomes" id="UP000001357">
    <property type="component" value="Unassembled WGS sequence"/>
</dbReference>
<dbReference type="InParanoid" id="A9UT35"/>
<evidence type="ECO:0000313" key="3">
    <source>
        <dbReference type="EMBL" id="EDQ91426.1"/>
    </source>
</evidence>
<feature type="transmembrane region" description="Helical" evidence="1">
    <location>
        <begin position="81"/>
        <end position="102"/>
    </location>
</feature>
<dbReference type="RefSeq" id="XP_001743848.1">
    <property type="nucleotide sequence ID" value="XM_001743796.1"/>
</dbReference>
<dbReference type="Pfam" id="PF24874">
    <property type="entry name" value="Piezo_THU9_anchor"/>
    <property type="match status" value="1"/>
</dbReference>
<dbReference type="PANTHER" id="PTHR47049:SF2">
    <property type="entry name" value="PIEZO-TYPE MECHANOSENSITIVE ION CHANNEL HOMOLOG"/>
    <property type="match status" value="1"/>
</dbReference>
<dbReference type="InterPro" id="IPR027272">
    <property type="entry name" value="Piezo"/>
</dbReference>
<sequence>LLMQFIVMILDRIFYLKRSMRGKLLVHVVTVIGLHIYIFFVLPIDTNRSFPNNGVLVFIYILYLAYWIFSSMQLRTGYPNFVLGNFLTRSVSIPAYLVWVIYRAVPFMHEIRVLLDWTFTPTISQFRWWQKVDAIYHQLYKNRYFLARKKVTDVKRGGYAKKQAFGPKLGGGFLFSLGLLIVIWLPLILMAAFSSQTASNLPDAASITVALGENTPPFYS</sequence>
<dbReference type="STRING" id="81824.A9UT35"/>
<keyword evidence="1" id="KW-1133">Transmembrane helix</keyword>
<feature type="transmembrane region" description="Helical" evidence="1">
    <location>
        <begin position="173"/>
        <end position="193"/>
    </location>
</feature>
<feature type="transmembrane region" description="Helical" evidence="1">
    <location>
        <begin position="24"/>
        <end position="44"/>
    </location>
</feature>
<feature type="non-terminal residue" evidence="3">
    <location>
        <position position="220"/>
    </location>
</feature>
<gene>
    <name evidence="3" type="ORF">MONBRDRAFT_2538</name>
</gene>
<evidence type="ECO:0000313" key="4">
    <source>
        <dbReference type="Proteomes" id="UP000001357"/>
    </source>
</evidence>
<dbReference type="eggNOG" id="KOG1893">
    <property type="taxonomic scope" value="Eukaryota"/>
</dbReference>
<dbReference type="InterPro" id="IPR056770">
    <property type="entry name" value="Piezo_THU9_anchor"/>
</dbReference>
<dbReference type="GO" id="GO:0008381">
    <property type="term" value="F:mechanosensitive monoatomic ion channel activity"/>
    <property type="evidence" value="ECO:0007669"/>
    <property type="project" value="InterPro"/>
</dbReference>